<name>A0ACC1CFL6_9NEOP</name>
<comment type="caution">
    <text evidence="1">The sequence shown here is derived from an EMBL/GenBank/DDBJ whole genome shotgun (WGS) entry which is preliminary data.</text>
</comment>
<accession>A0ACC1CFL6</accession>
<protein>
    <submittedName>
        <fullName evidence="1">Uncharacterized protein</fullName>
    </submittedName>
</protein>
<dbReference type="Proteomes" id="UP000824533">
    <property type="component" value="Linkage Group LG28"/>
</dbReference>
<gene>
    <name evidence="1" type="ORF">K1T71_014218</name>
</gene>
<reference evidence="1 2" key="1">
    <citation type="journal article" date="2021" name="Front. Genet.">
        <title>Chromosome-Level Genome Assembly Reveals Significant Gene Expansion in the Toll and IMD Signaling Pathways of Dendrolimus kikuchii.</title>
        <authorList>
            <person name="Zhou J."/>
            <person name="Wu P."/>
            <person name="Xiong Z."/>
            <person name="Liu N."/>
            <person name="Zhao N."/>
            <person name="Ji M."/>
            <person name="Qiu Y."/>
            <person name="Yang B."/>
        </authorList>
    </citation>
    <scope>NUCLEOTIDE SEQUENCE [LARGE SCALE GENOMIC DNA]</scope>
    <source>
        <strain evidence="1">Ann1</strain>
    </source>
</reference>
<keyword evidence="2" id="KW-1185">Reference proteome</keyword>
<dbReference type="EMBL" id="CM034414">
    <property type="protein sequence ID" value="KAJ0170290.1"/>
    <property type="molecule type" value="Genomic_DNA"/>
</dbReference>
<evidence type="ECO:0000313" key="2">
    <source>
        <dbReference type="Proteomes" id="UP000824533"/>
    </source>
</evidence>
<organism evidence="1 2">
    <name type="scientific">Dendrolimus kikuchii</name>
    <dbReference type="NCBI Taxonomy" id="765133"/>
    <lineage>
        <taxon>Eukaryota</taxon>
        <taxon>Metazoa</taxon>
        <taxon>Ecdysozoa</taxon>
        <taxon>Arthropoda</taxon>
        <taxon>Hexapoda</taxon>
        <taxon>Insecta</taxon>
        <taxon>Pterygota</taxon>
        <taxon>Neoptera</taxon>
        <taxon>Endopterygota</taxon>
        <taxon>Lepidoptera</taxon>
        <taxon>Glossata</taxon>
        <taxon>Ditrysia</taxon>
        <taxon>Bombycoidea</taxon>
        <taxon>Lasiocampidae</taxon>
        <taxon>Dendrolimus</taxon>
    </lineage>
</organism>
<sequence>MEEKTLICAVDPKPFFQNLSPIQQLKEMKPKYDFEKAALTLQNSRSLLKNLEKLLYFLNSEQEYIVFSDVKGATETFFVEILKDKNNLLSNMLDENCKAVCKDIYDFLLANNDKFEVYIQLDKEEMALVYCKAIKCTSNPVKMPNKNNNQVQEILSKKKVKKMTKQEQEVQRYQDRITFLTKTFVITSLRRVLDFICDPTQVSLIFEDLDLGESEFIKSISVKCWKSKVAVLEHDCQILMQAIIKELKSKKNWTMLVTESKVKFKLLRDIKFEKKPNFMPSALRDINPLDILKEGVISNRPLQNNLKLRTDLSTPVVIDNALKIMKGMGWDGGGLGIRGNGITEPIMPCINRVSRSGLGLETGQKKAKKLKYVPTLFVLTVFENIQWLITSGGDDVTLSSHTDMTSRDRSYLNEVLIRLNNRDDSAVGVYGDKHTVSKILEAMIQDPSLRLVVHIIDKKHIKICRGRHLPAIPAYTPGSNVTEYVETLVRSFGSVCTNVKKVQENRKLEYLTVLLDLVLNDCETKTYISPKVFKKKDMLLIMNMVKHVNTRTKYGGGKMANIIFNLILENVKGYFLNVNFEVARSQQLSEVVQSNKMNSFTVKKIYDKQTSTYRNSGKQKPNEVSNIVDEKTNQNSTHDDTIVEYIFLDDQKSDEIDDLKCFDDFSNIYETNILDSPITKETDKNTKKVVNVEETEQTLKNDDLKDVDTSVLSTDTNDDVLAAINSLIDSDVDMISVRSFSNASPLPSIHNDDSSIDNNPKTNNISNNQNEIFLNADSNSTAKIHTETSNSHEPVKNCSYKAQNDDQSNIIDKETRTSVLSADDGKFTSEPSNSGNNKTSESPKTIKHNIKTNSLGDNAELLEKSLTDDDLTDYDDADDSLHVDSRIHNKNAKYNSPDEWDQLQQDIFNLRQVLENELMNTLINKAESEDQYKNLKCYKADFEKFDPTNQKLFVKTIKIVPLNYPNEAIDKKTVTKIQKLIMEAVSEMEQPLLKCHGVKDGALLYTCYKEESYKFLNKLLINTKTKILDAEIHERKPRVFMRCVNYLEFSHNEIFYNLELFNKNICTKQWKVERRWDNNNFSIFVIQMDANSFECIKNNGFCLFFGVDQAEFSVAWR</sequence>
<evidence type="ECO:0000313" key="1">
    <source>
        <dbReference type="EMBL" id="KAJ0170290.1"/>
    </source>
</evidence>
<proteinExistence type="predicted"/>